<dbReference type="PANTHER" id="PTHR24056:SF546">
    <property type="entry name" value="CYCLIN-DEPENDENT KINASE 12"/>
    <property type="match status" value="1"/>
</dbReference>
<dbReference type="CDD" id="cd07840">
    <property type="entry name" value="STKc_CDK9_like"/>
    <property type="match status" value="1"/>
</dbReference>
<dbReference type="EMBL" id="HBHV01000858">
    <property type="protein sequence ID" value="CAE0008391.1"/>
    <property type="molecule type" value="Transcribed_RNA"/>
</dbReference>
<feature type="binding site" evidence="12">
    <location>
        <position position="194"/>
    </location>
    <ligand>
        <name>ATP</name>
        <dbReference type="ChEBI" id="CHEBI:30616"/>
    </ligand>
</feature>
<evidence type="ECO:0000256" key="3">
    <source>
        <dbReference type="ARBA" id="ARBA00022527"/>
    </source>
</evidence>
<dbReference type="PROSITE" id="PS00108">
    <property type="entry name" value="PROTEIN_KINASE_ST"/>
    <property type="match status" value="1"/>
</dbReference>
<keyword evidence="4" id="KW-0808">Transferase</keyword>
<dbReference type="SMART" id="SM00220">
    <property type="entry name" value="S_TKc"/>
    <property type="match status" value="1"/>
</dbReference>
<dbReference type="FunFam" id="3.30.200.20:FF:000074">
    <property type="entry name" value="cyclin-dependent kinase 12 isoform X2"/>
    <property type="match status" value="1"/>
</dbReference>
<evidence type="ECO:0000256" key="12">
    <source>
        <dbReference type="PROSITE-ProRule" id="PRU10141"/>
    </source>
</evidence>
<comment type="catalytic activity">
    <reaction evidence="9">
        <text>L-threonyl-[protein] + ATP = O-phospho-L-threonyl-[protein] + ADP + H(+)</text>
        <dbReference type="Rhea" id="RHEA:46608"/>
        <dbReference type="Rhea" id="RHEA-COMP:11060"/>
        <dbReference type="Rhea" id="RHEA-COMP:11605"/>
        <dbReference type="ChEBI" id="CHEBI:15378"/>
        <dbReference type="ChEBI" id="CHEBI:30013"/>
        <dbReference type="ChEBI" id="CHEBI:30616"/>
        <dbReference type="ChEBI" id="CHEBI:61977"/>
        <dbReference type="ChEBI" id="CHEBI:456216"/>
        <dbReference type="EC" id="2.7.11.22"/>
    </reaction>
</comment>
<gene>
    <name evidence="15" type="ORF">PPRO1316_LOCUS572</name>
</gene>
<feature type="region of interest" description="Disordered" evidence="13">
    <location>
        <begin position="1"/>
        <end position="155"/>
    </location>
</feature>
<dbReference type="GO" id="GO:0005634">
    <property type="term" value="C:nucleus"/>
    <property type="evidence" value="ECO:0007669"/>
    <property type="project" value="UniProtKB-SubCell"/>
</dbReference>
<reference evidence="15" key="1">
    <citation type="submission" date="2021-01" db="EMBL/GenBank/DDBJ databases">
        <authorList>
            <person name="Corre E."/>
            <person name="Pelletier E."/>
            <person name="Niang G."/>
            <person name="Scheremetjew M."/>
            <person name="Finn R."/>
            <person name="Kale V."/>
            <person name="Holt S."/>
            <person name="Cochrane G."/>
            <person name="Meng A."/>
            <person name="Brown T."/>
            <person name="Cohen L."/>
        </authorList>
    </citation>
    <scope>NUCLEOTIDE SEQUENCE</scope>
    <source>
        <strain evidence="15">RCC2336</strain>
    </source>
</reference>
<proteinExistence type="inferred from homology"/>
<evidence type="ECO:0000256" key="7">
    <source>
        <dbReference type="ARBA" id="ARBA00022840"/>
    </source>
</evidence>
<keyword evidence="8" id="KW-0539">Nucleus</keyword>
<dbReference type="GO" id="GO:0004693">
    <property type="term" value="F:cyclin-dependent protein serine/threonine kinase activity"/>
    <property type="evidence" value="ECO:0007669"/>
    <property type="project" value="UniProtKB-EC"/>
</dbReference>
<dbReference type="GO" id="GO:0032968">
    <property type="term" value="P:positive regulation of transcription elongation by RNA polymerase II"/>
    <property type="evidence" value="ECO:0007669"/>
    <property type="project" value="TreeGrafter"/>
</dbReference>
<keyword evidence="6" id="KW-0418">Kinase</keyword>
<feature type="compositionally biased region" description="Basic and acidic residues" evidence="13">
    <location>
        <begin position="1"/>
        <end position="33"/>
    </location>
</feature>
<keyword evidence="5 12" id="KW-0547">Nucleotide-binding</keyword>
<evidence type="ECO:0000256" key="13">
    <source>
        <dbReference type="SAM" id="MobiDB-lite"/>
    </source>
</evidence>
<organism evidence="15">
    <name type="scientific">Pycnococcus provasolii</name>
    <dbReference type="NCBI Taxonomy" id="41880"/>
    <lineage>
        <taxon>Eukaryota</taxon>
        <taxon>Viridiplantae</taxon>
        <taxon>Chlorophyta</taxon>
        <taxon>Pseudoscourfieldiophyceae</taxon>
        <taxon>Pseudoscourfieldiales</taxon>
        <taxon>Pycnococcaceae</taxon>
        <taxon>Pycnococcus</taxon>
    </lineage>
</organism>
<dbReference type="InterPro" id="IPR011009">
    <property type="entry name" value="Kinase-like_dom_sf"/>
</dbReference>
<evidence type="ECO:0000259" key="14">
    <source>
        <dbReference type="PROSITE" id="PS50011"/>
    </source>
</evidence>
<feature type="compositionally biased region" description="Gly residues" evidence="13">
    <location>
        <begin position="106"/>
        <end position="118"/>
    </location>
</feature>
<keyword evidence="7 12" id="KW-0067">ATP-binding</keyword>
<evidence type="ECO:0000256" key="5">
    <source>
        <dbReference type="ARBA" id="ARBA00022741"/>
    </source>
</evidence>
<evidence type="ECO:0000256" key="8">
    <source>
        <dbReference type="ARBA" id="ARBA00023242"/>
    </source>
</evidence>
<evidence type="ECO:0000256" key="10">
    <source>
        <dbReference type="ARBA" id="ARBA00048367"/>
    </source>
</evidence>
<evidence type="ECO:0000256" key="4">
    <source>
        <dbReference type="ARBA" id="ARBA00022679"/>
    </source>
</evidence>
<evidence type="ECO:0000256" key="6">
    <source>
        <dbReference type="ARBA" id="ARBA00022777"/>
    </source>
</evidence>
<evidence type="ECO:0000256" key="9">
    <source>
        <dbReference type="ARBA" id="ARBA00047811"/>
    </source>
</evidence>
<dbReference type="PANTHER" id="PTHR24056">
    <property type="entry name" value="CELL DIVISION PROTEIN KINASE"/>
    <property type="match status" value="1"/>
</dbReference>
<evidence type="ECO:0000313" key="15">
    <source>
        <dbReference type="EMBL" id="CAE0008391.1"/>
    </source>
</evidence>
<evidence type="ECO:0000256" key="2">
    <source>
        <dbReference type="ARBA" id="ARBA00006485"/>
    </source>
</evidence>
<dbReference type="InterPro" id="IPR008271">
    <property type="entry name" value="Ser/Thr_kinase_AS"/>
</dbReference>
<dbReference type="AlphaFoldDB" id="A0A7S2YVG9"/>
<name>A0A7S2YVG9_9CHLO</name>
<feature type="region of interest" description="Disordered" evidence="13">
    <location>
        <begin position="498"/>
        <end position="538"/>
    </location>
</feature>
<feature type="compositionally biased region" description="Basic residues" evidence="13">
    <location>
        <begin position="91"/>
        <end position="105"/>
    </location>
</feature>
<comment type="catalytic activity">
    <reaction evidence="11">
        <text>[DNA-directed RNA polymerase] + ATP = phospho-[DNA-directed RNA polymerase] + ADP + H(+)</text>
        <dbReference type="Rhea" id="RHEA:10216"/>
        <dbReference type="Rhea" id="RHEA-COMP:11321"/>
        <dbReference type="Rhea" id="RHEA-COMP:11322"/>
        <dbReference type="ChEBI" id="CHEBI:15378"/>
        <dbReference type="ChEBI" id="CHEBI:30616"/>
        <dbReference type="ChEBI" id="CHEBI:43176"/>
        <dbReference type="ChEBI" id="CHEBI:68546"/>
        <dbReference type="ChEBI" id="CHEBI:456216"/>
        <dbReference type="EC" id="2.7.11.23"/>
    </reaction>
</comment>
<comment type="catalytic activity">
    <reaction evidence="10">
        <text>L-seryl-[protein] + ATP = O-phospho-L-seryl-[protein] + ADP + H(+)</text>
        <dbReference type="Rhea" id="RHEA:17989"/>
        <dbReference type="Rhea" id="RHEA-COMP:9863"/>
        <dbReference type="Rhea" id="RHEA-COMP:11604"/>
        <dbReference type="ChEBI" id="CHEBI:15378"/>
        <dbReference type="ChEBI" id="CHEBI:29999"/>
        <dbReference type="ChEBI" id="CHEBI:30616"/>
        <dbReference type="ChEBI" id="CHEBI:83421"/>
        <dbReference type="ChEBI" id="CHEBI:456216"/>
        <dbReference type="EC" id="2.7.11.22"/>
    </reaction>
</comment>
<dbReference type="PROSITE" id="PS00107">
    <property type="entry name" value="PROTEIN_KINASE_ATP"/>
    <property type="match status" value="1"/>
</dbReference>
<dbReference type="Gene3D" id="3.30.200.20">
    <property type="entry name" value="Phosphorylase Kinase, domain 1"/>
    <property type="match status" value="1"/>
</dbReference>
<keyword evidence="3" id="KW-0723">Serine/threonine-protein kinase</keyword>
<comment type="subcellular location">
    <subcellularLocation>
        <location evidence="1">Nucleus</location>
    </subcellularLocation>
</comment>
<evidence type="ECO:0000256" key="11">
    <source>
        <dbReference type="ARBA" id="ARBA00049280"/>
    </source>
</evidence>
<dbReference type="Gene3D" id="1.10.510.10">
    <property type="entry name" value="Transferase(Phosphotransferase) domain 1"/>
    <property type="match status" value="1"/>
</dbReference>
<evidence type="ECO:0000256" key="1">
    <source>
        <dbReference type="ARBA" id="ARBA00004123"/>
    </source>
</evidence>
<protein>
    <recommendedName>
        <fullName evidence="14">Protein kinase domain-containing protein</fullName>
    </recommendedName>
</protein>
<accession>A0A7S2YVG9</accession>
<comment type="similarity">
    <text evidence="2">Belongs to the protein kinase superfamily. CMGC Ser/Thr protein kinase family. CDC2/CDKX subfamily.</text>
</comment>
<dbReference type="InterPro" id="IPR017441">
    <property type="entry name" value="Protein_kinase_ATP_BS"/>
</dbReference>
<dbReference type="GO" id="GO:0000307">
    <property type="term" value="C:cyclin-dependent protein kinase holoenzyme complex"/>
    <property type="evidence" value="ECO:0007669"/>
    <property type="project" value="TreeGrafter"/>
</dbReference>
<dbReference type="PROSITE" id="PS50011">
    <property type="entry name" value="PROTEIN_KINASE_DOM"/>
    <property type="match status" value="1"/>
</dbReference>
<dbReference type="FunFam" id="1.10.510.10:FF:000624">
    <property type="entry name" value="Mitogen-activated protein kinase"/>
    <property type="match status" value="1"/>
</dbReference>
<dbReference type="InterPro" id="IPR050108">
    <property type="entry name" value="CDK"/>
</dbReference>
<dbReference type="Pfam" id="PF00069">
    <property type="entry name" value="Pkinase"/>
    <property type="match status" value="1"/>
</dbReference>
<sequence>MEASIRHSPDRRDPGDRREDRRGGGGDRRDHRGAPAVTSRPRHSQSLGSDHAVTSRGGGHMGGGGGYHNHSNRHHDPQYHSAPPPMGTSRQQHHIPPSHHQHHRGGGGGGGTSGGGGGGPPPYSAPMPTNSQHRHRHSHTHYNGESASDHGGSGIRWGERTVDMFDIVRQIGEGTYGCVYLATEKKTADRVALKQLKLDNEKEGFPITAIREIKILKTKKHRNIVNLKEIVSSPANLENPAIKGSIYMVFEYMDHDLTGLMKQLSNQNRHLPLSVTKGLVKQLLCGLEYCHKQNILHRDIKGSNLLINSRGELKIADFGLARSKSSEDDQKLTNRVITLWYRPPELFLGATVYGTEVDMWSVGCMLAELINGGKPILAGKTDTEQIDKIFHLCGQPREPLDGAEPSPLDWKGVSLLPQWPTIRRDPNSKSRIVKYLEGQKDMTQEAINLIVSLLTLDPKKRPKAKEAFQHNFFYYEEPNPLLPEGIAEFFKDFEPSHEWETKNREKEKRKAGVPLGGYPPVGADLKRQRYVAPPPGRR</sequence>
<feature type="compositionally biased region" description="Basic and acidic residues" evidence="13">
    <location>
        <begin position="498"/>
        <end position="510"/>
    </location>
</feature>
<dbReference type="SUPFAM" id="SSF56112">
    <property type="entry name" value="Protein kinase-like (PK-like)"/>
    <property type="match status" value="1"/>
</dbReference>
<dbReference type="GO" id="GO:0008353">
    <property type="term" value="F:RNA polymerase II CTD heptapeptide repeat kinase activity"/>
    <property type="evidence" value="ECO:0007669"/>
    <property type="project" value="UniProtKB-EC"/>
</dbReference>
<feature type="compositionally biased region" description="Gly residues" evidence="13">
    <location>
        <begin position="56"/>
        <end position="67"/>
    </location>
</feature>
<dbReference type="GO" id="GO:0005524">
    <property type="term" value="F:ATP binding"/>
    <property type="evidence" value="ECO:0007669"/>
    <property type="project" value="UniProtKB-UniRule"/>
</dbReference>
<dbReference type="InterPro" id="IPR000719">
    <property type="entry name" value="Prot_kinase_dom"/>
</dbReference>
<feature type="domain" description="Protein kinase" evidence="14">
    <location>
        <begin position="165"/>
        <end position="473"/>
    </location>
</feature>